<feature type="region of interest" description="Disordered" evidence="1">
    <location>
        <begin position="1"/>
        <end position="100"/>
    </location>
</feature>
<feature type="compositionally biased region" description="Basic and acidic residues" evidence="1">
    <location>
        <begin position="83"/>
        <end position="100"/>
    </location>
</feature>
<name>A0A4V1CMC2_9CELL</name>
<keyword evidence="3" id="KW-1185">Reference proteome</keyword>
<reference evidence="2 3" key="1">
    <citation type="submission" date="2019-04" db="EMBL/GenBank/DDBJ databases">
        <title>Isolation and identification of Cellulomonas shaoxiangyii sp. Nov. isolated from feces of the Tibetan antelopes (Pantholops hodgsonii) in the Qinghai-Tibet plateau of China.</title>
        <authorList>
            <person name="Tian Z."/>
        </authorList>
    </citation>
    <scope>NUCLEOTIDE SEQUENCE [LARGE SCALE GENOMIC DNA]</scope>
    <source>
        <strain evidence="2 3">Z28</strain>
    </source>
</reference>
<evidence type="ECO:0000256" key="1">
    <source>
        <dbReference type="SAM" id="MobiDB-lite"/>
    </source>
</evidence>
<protein>
    <submittedName>
        <fullName evidence="2">Uncharacterized protein</fullName>
    </submittedName>
</protein>
<dbReference type="KEGG" id="celz:E5225_01565"/>
<proteinExistence type="predicted"/>
<dbReference type="RefSeq" id="WP_135972822.1">
    <property type="nucleotide sequence ID" value="NZ_CP039291.1"/>
</dbReference>
<gene>
    <name evidence="2" type="ORF">E5225_01565</name>
</gene>
<dbReference type="Proteomes" id="UP000296469">
    <property type="component" value="Chromosome"/>
</dbReference>
<organism evidence="2 3">
    <name type="scientific">Cellulomonas shaoxiangyii</name>
    <dbReference type="NCBI Taxonomy" id="2566013"/>
    <lineage>
        <taxon>Bacteria</taxon>
        <taxon>Bacillati</taxon>
        <taxon>Actinomycetota</taxon>
        <taxon>Actinomycetes</taxon>
        <taxon>Micrococcales</taxon>
        <taxon>Cellulomonadaceae</taxon>
        <taxon>Cellulomonas</taxon>
    </lineage>
</organism>
<dbReference type="EMBL" id="CP039291">
    <property type="protein sequence ID" value="QCB92435.1"/>
    <property type="molecule type" value="Genomic_DNA"/>
</dbReference>
<evidence type="ECO:0000313" key="2">
    <source>
        <dbReference type="EMBL" id="QCB92435.1"/>
    </source>
</evidence>
<sequence>MSLPTTPDEPRPEHDDLTPATAPDPVSSTEPQAPPAPDDVDETDPDVGHGVVPPFPAAPGGMAGTGTGGLAVAAPGGIAEPLGGRRDDDDPDKRPLTADR</sequence>
<evidence type="ECO:0000313" key="3">
    <source>
        <dbReference type="Proteomes" id="UP000296469"/>
    </source>
</evidence>
<dbReference type="AlphaFoldDB" id="A0A4V1CMC2"/>
<accession>A0A4V1CMC2</accession>
<feature type="compositionally biased region" description="Basic and acidic residues" evidence="1">
    <location>
        <begin position="8"/>
        <end position="17"/>
    </location>
</feature>